<evidence type="ECO:0000256" key="7">
    <source>
        <dbReference type="ARBA" id="ARBA00023077"/>
    </source>
</evidence>
<dbReference type="Gene3D" id="2.170.130.10">
    <property type="entry name" value="TonB-dependent receptor, plug domain"/>
    <property type="match status" value="1"/>
</dbReference>
<evidence type="ECO:0000256" key="3">
    <source>
        <dbReference type="ARBA" id="ARBA00022448"/>
    </source>
</evidence>
<keyword evidence="3 11" id="KW-0813">Transport</keyword>
<dbReference type="Pfam" id="PF07715">
    <property type="entry name" value="Plug"/>
    <property type="match status" value="1"/>
</dbReference>
<feature type="domain" description="TonB-dependent receptor plug" evidence="16">
    <location>
        <begin position="47"/>
        <end position="150"/>
    </location>
</feature>
<evidence type="ECO:0000256" key="1">
    <source>
        <dbReference type="ARBA" id="ARBA00004571"/>
    </source>
</evidence>
<evidence type="ECO:0000259" key="16">
    <source>
        <dbReference type="Pfam" id="PF07715"/>
    </source>
</evidence>
<sequence>MGYRIHPLASALAFAFSSSAIGQADPVGAVPILDDVVVSARKLQPVPVSSTVSPSSIEQMRAATSDTASLLRNLPGVSTYGAGGVSSLPVIRGLADDRIRIKVDGMDLIASCPNHMNPPLSYIDPTNVGTLRVYSGITPVSVGGDSIAGTIIAETLAPVFAAPGQDFLATGQVGGFYRSNGNAWGANIRATAATENISLTYTGSSAQADNYKAGGNFKTTTATGRAGHTLPLDEVGSTAYESLNQMLSVALKGGNHLVEAKFGFQHVPEQLYPNQRMDMLDNDQKTINLRYLGQYDWGQFEARAYYEKVDPHFMDFGPDKRFWYGPGAPPAGSGGDNAVNGSPCSPISGTRMVGGAMVGCAAGMPMYTKSSNTGVNVKADVNLDEQNLLRAGGLYQHYKLDDWWPPSGAMMWPGTFDNINDGTRDRLGLFGEWESRPNAQWLTLLGARYERVKTDAGTVRGYDPNTNGMGMMVNNQKKDAAAFNAQDRERTDNNWDLTALARYTPDANSDIEFGVARKVRSPNLYERYTWSTWSMAAVMNNLVGDGNGYFGNINLKPEQAHTVSATLDLHTADRRSELRITPYYTRVTDYIDAIRCPAGASCTPANRTTSNQFVVLQYANQSAELYGLDVSGRMPLASTGFGDFGLVGVLTYTHGENRDTGDSLYNIMPLNGKLTLTHTLGGWSSGIEFVAVAAKDDVSDVRNEIKTAGYGLINLRGSYARKQVQFDLGVENLFDRFYSLPLGGAYVGQGTTMAINPASGNPAWGTAVPGMGRSIYAGLSFKF</sequence>
<evidence type="ECO:0000256" key="5">
    <source>
        <dbReference type="ARBA" id="ARBA00022692"/>
    </source>
</evidence>
<keyword evidence="9 17" id="KW-0675">Receptor</keyword>
<protein>
    <submittedName>
        <fullName evidence="17">TonB-dependent receptor</fullName>
    </submittedName>
</protein>
<name>A0A9D7I8R4_9RHOO</name>
<dbReference type="PROSITE" id="PS52016">
    <property type="entry name" value="TONB_DEPENDENT_REC_3"/>
    <property type="match status" value="1"/>
</dbReference>
<comment type="caution">
    <text evidence="17">The sequence shown here is derived from an EMBL/GenBank/DDBJ whole genome shotgun (WGS) entry which is preliminary data.</text>
</comment>
<evidence type="ECO:0000256" key="6">
    <source>
        <dbReference type="ARBA" id="ARBA00022729"/>
    </source>
</evidence>
<evidence type="ECO:0000256" key="9">
    <source>
        <dbReference type="ARBA" id="ARBA00023170"/>
    </source>
</evidence>
<keyword evidence="8 11" id="KW-0472">Membrane</keyword>
<evidence type="ECO:0000313" key="18">
    <source>
        <dbReference type="Proteomes" id="UP000886602"/>
    </source>
</evidence>
<dbReference type="InterPro" id="IPR039426">
    <property type="entry name" value="TonB-dep_rcpt-like"/>
</dbReference>
<evidence type="ECO:0000256" key="10">
    <source>
        <dbReference type="ARBA" id="ARBA00023237"/>
    </source>
</evidence>
<dbReference type="InterPro" id="IPR010917">
    <property type="entry name" value="TonB_rcpt_CS"/>
</dbReference>
<reference evidence="17" key="1">
    <citation type="submission" date="2020-10" db="EMBL/GenBank/DDBJ databases">
        <title>Connecting structure to function with the recovery of over 1000 high-quality activated sludge metagenome-assembled genomes encoding full-length rRNA genes using long-read sequencing.</title>
        <authorList>
            <person name="Singleton C.M."/>
            <person name="Petriglieri F."/>
            <person name="Kristensen J.M."/>
            <person name="Kirkegaard R.H."/>
            <person name="Michaelsen T.Y."/>
            <person name="Andersen M.H."/>
            <person name="Karst S.M."/>
            <person name="Dueholm M.S."/>
            <person name="Nielsen P.H."/>
            <person name="Albertsen M."/>
        </authorList>
    </citation>
    <scope>NUCLEOTIDE SEQUENCE</scope>
    <source>
        <strain evidence="17">EsbW_18-Q3-R4-48_MAXAC.044</strain>
    </source>
</reference>
<evidence type="ECO:0000256" key="2">
    <source>
        <dbReference type="ARBA" id="ARBA00009810"/>
    </source>
</evidence>
<evidence type="ECO:0000256" key="8">
    <source>
        <dbReference type="ARBA" id="ARBA00023136"/>
    </source>
</evidence>
<evidence type="ECO:0000259" key="15">
    <source>
        <dbReference type="Pfam" id="PF00593"/>
    </source>
</evidence>
<evidence type="ECO:0000256" key="11">
    <source>
        <dbReference type="PROSITE-ProRule" id="PRU01360"/>
    </source>
</evidence>
<comment type="similarity">
    <text evidence="2 11 13">Belongs to the TonB-dependent receptor family.</text>
</comment>
<organism evidence="17 18">
    <name type="scientific">Candidatus Propionivibrio dominans</name>
    <dbReference type="NCBI Taxonomy" id="2954373"/>
    <lineage>
        <taxon>Bacteria</taxon>
        <taxon>Pseudomonadati</taxon>
        <taxon>Pseudomonadota</taxon>
        <taxon>Betaproteobacteria</taxon>
        <taxon>Rhodocyclales</taxon>
        <taxon>Rhodocyclaceae</taxon>
        <taxon>Propionivibrio</taxon>
    </lineage>
</organism>
<gene>
    <name evidence="17" type="ORF">IPJ48_10010</name>
</gene>
<keyword evidence="10 11" id="KW-0998">Cell outer membrane</keyword>
<dbReference type="Gene3D" id="2.40.170.20">
    <property type="entry name" value="TonB-dependent receptor, beta-barrel domain"/>
    <property type="match status" value="1"/>
</dbReference>
<evidence type="ECO:0000313" key="17">
    <source>
        <dbReference type="EMBL" id="MBK7423392.1"/>
    </source>
</evidence>
<accession>A0A9D7I8R4</accession>
<dbReference type="InterPro" id="IPR012910">
    <property type="entry name" value="Plug_dom"/>
</dbReference>
<feature type="chain" id="PRO_5039018453" evidence="14">
    <location>
        <begin position="25"/>
        <end position="783"/>
    </location>
</feature>
<dbReference type="GO" id="GO:0044718">
    <property type="term" value="P:siderophore transmembrane transport"/>
    <property type="evidence" value="ECO:0007669"/>
    <property type="project" value="TreeGrafter"/>
</dbReference>
<dbReference type="PANTHER" id="PTHR30069:SF49">
    <property type="entry name" value="OUTER MEMBRANE PROTEIN C"/>
    <property type="match status" value="1"/>
</dbReference>
<evidence type="ECO:0000256" key="14">
    <source>
        <dbReference type="SAM" id="SignalP"/>
    </source>
</evidence>
<dbReference type="EMBL" id="JADJNC010000014">
    <property type="protein sequence ID" value="MBK7423392.1"/>
    <property type="molecule type" value="Genomic_DNA"/>
</dbReference>
<evidence type="ECO:0000256" key="4">
    <source>
        <dbReference type="ARBA" id="ARBA00022452"/>
    </source>
</evidence>
<keyword evidence="5 11" id="KW-0812">Transmembrane</keyword>
<dbReference type="InterPro" id="IPR037066">
    <property type="entry name" value="Plug_dom_sf"/>
</dbReference>
<dbReference type="SUPFAM" id="SSF56935">
    <property type="entry name" value="Porins"/>
    <property type="match status" value="1"/>
</dbReference>
<feature type="signal peptide" evidence="14">
    <location>
        <begin position="1"/>
        <end position="24"/>
    </location>
</feature>
<feature type="short sequence motif" description="TonB C-terminal box" evidence="12">
    <location>
        <begin position="766"/>
        <end position="783"/>
    </location>
</feature>
<evidence type="ECO:0000256" key="13">
    <source>
        <dbReference type="RuleBase" id="RU003357"/>
    </source>
</evidence>
<keyword evidence="6 14" id="KW-0732">Signal</keyword>
<keyword evidence="7 13" id="KW-0798">TonB box</keyword>
<dbReference type="InterPro" id="IPR036942">
    <property type="entry name" value="Beta-barrel_TonB_sf"/>
</dbReference>
<dbReference type="GO" id="GO:0009279">
    <property type="term" value="C:cell outer membrane"/>
    <property type="evidence" value="ECO:0007669"/>
    <property type="project" value="UniProtKB-SubCell"/>
</dbReference>
<dbReference type="InterPro" id="IPR000531">
    <property type="entry name" value="Beta-barrel_TonB"/>
</dbReference>
<dbReference type="PROSITE" id="PS01156">
    <property type="entry name" value="TONB_DEPENDENT_REC_2"/>
    <property type="match status" value="1"/>
</dbReference>
<comment type="subcellular location">
    <subcellularLocation>
        <location evidence="1 11">Cell outer membrane</location>
        <topology evidence="1 11">Multi-pass membrane protein</topology>
    </subcellularLocation>
</comment>
<evidence type="ECO:0000256" key="12">
    <source>
        <dbReference type="PROSITE-ProRule" id="PRU10144"/>
    </source>
</evidence>
<proteinExistence type="inferred from homology"/>
<dbReference type="PANTHER" id="PTHR30069">
    <property type="entry name" value="TONB-DEPENDENT OUTER MEMBRANE RECEPTOR"/>
    <property type="match status" value="1"/>
</dbReference>
<dbReference type="GO" id="GO:0015344">
    <property type="term" value="F:siderophore uptake transmembrane transporter activity"/>
    <property type="evidence" value="ECO:0007669"/>
    <property type="project" value="TreeGrafter"/>
</dbReference>
<dbReference type="Pfam" id="PF00593">
    <property type="entry name" value="TonB_dep_Rec_b-barrel"/>
    <property type="match status" value="1"/>
</dbReference>
<keyword evidence="4 11" id="KW-1134">Transmembrane beta strand</keyword>
<feature type="domain" description="TonB-dependent receptor-like beta-barrel" evidence="15">
    <location>
        <begin position="276"/>
        <end position="733"/>
    </location>
</feature>
<dbReference type="AlphaFoldDB" id="A0A9D7I8R4"/>
<dbReference type="Proteomes" id="UP000886602">
    <property type="component" value="Unassembled WGS sequence"/>
</dbReference>